<dbReference type="AlphaFoldDB" id="A0A9W9WCV3"/>
<comment type="caution">
    <text evidence="2">The sequence shown here is derived from an EMBL/GenBank/DDBJ whole genome shotgun (WGS) entry which is preliminary data.</text>
</comment>
<dbReference type="Proteomes" id="UP001147760">
    <property type="component" value="Unassembled WGS sequence"/>
</dbReference>
<reference evidence="2" key="2">
    <citation type="journal article" date="2023" name="IMA Fungus">
        <title>Comparative genomic study of the Penicillium genus elucidates a diverse pangenome and 15 lateral gene transfer events.</title>
        <authorList>
            <person name="Petersen C."/>
            <person name="Sorensen T."/>
            <person name="Nielsen M.R."/>
            <person name="Sondergaard T.E."/>
            <person name="Sorensen J.L."/>
            <person name="Fitzpatrick D.A."/>
            <person name="Frisvad J.C."/>
            <person name="Nielsen K.L."/>
        </authorList>
    </citation>
    <scope>NUCLEOTIDE SEQUENCE</scope>
    <source>
        <strain evidence="2">IBT 17660</strain>
    </source>
</reference>
<dbReference type="EMBL" id="JAPWDO010000015">
    <property type="protein sequence ID" value="KAJ5451773.1"/>
    <property type="molecule type" value="Genomic_DNA"/>
</dbReference>
<reference evidence="2" key="1">
    <citation type="submission" date="2022-12" db="EMBL/GenBank/DDBJ databases">
        <authorList>
            <person name="Petersen C."/>
        </authorList>
    </citation>
    <scope>NUCLEOTIDE SEQUENCE</scope>
    <source>
        <strain evidence="2">IBT 17660</strain>
    </source>
</reference>
<feature type="region of interest" description="Disordered" evidence="1">
    <location>
        <begin position="54"/>
        <end position="73"/>
    </location>
</feature>
<evidence type="ECO:0000313" key="3">
    <source>
        <dbReference type="Proteomes" id="UP001147760"/>
    </source>
</evidence>
<name>A0A9W9WCV3_9EURO</name>
<accession>A0A9W9WCV3</accession>
<protein>
    <submittedName>
        <fullName evidence="2">Uncharacterized protein</fullName>
    </submittedName>
</protein>
<proteinExistence type="predicted"/>
<dbReference type="OrthoDB" id="4348407at2759"/>
<organism evidence="2 3">
    <name type="scientific">Penicillium desertorum</name>
    <dbReference type="NCBI Taxonomy" id="1303715"/>
    <lineage>
        <taxon>Eukaryota</taxon>
        <taxon>Fungi</taxon>
        <taxon>Dikarya</taxon>
        <taxon>Ascomycota</taxon>
        <taxon>Pezizomycotina</taxon>
        <taxon>Eurotiomycetes</taxon>
        <taxon>Eurotiomycetidae</taxon>
        <taxon>Eurotiales</taxon>
        <taxon>Aspergillaceae</taxon>
        <taxon>Penicillium</taxon>
    </lineage>
</organism>
<feature type="region of interest" description="Disordered" evidence="1">
    <location>
        <begin position="88"/>
        <end position="122"/>
    </location>
</feature>
<evidence type="ECO:0000256" key="1">
    <source>
        <dbReference type="SAM" id="MobiDB-lite"/>
    </source>
</evidence>
<evidence type="ECO:0000313" key="2">
    <source>
        <dbReference type="EMBL" id="KAJ5451773.1"/>
    </source>
</evidence>
<keyword evidence="3" id="KW-1185">Reference proteome</keyword>
<gene>
    <name evidence="2" type="ORF">N7530_013007</name>
</gene>
<sequence length="122" mass="12804">MEGAYEAPGYGGTPAYRGDAETIQVPPLKLLQHQSARRGSDQAPVKALAGCGMWPSDEGVQTPWTTPANGGSHGAVLQESGFRVWPAAIDPQTPTVPGAEEASHPQSPQRRHQGGARNESPP</sequence>